<accession>A0A812VAJ9</accession>
<evidence type="ECO:0000313" key="2">
    <source>
        <dbReference type="EMBL" id="CAE7611524.1"/>
    </source>
</evidence>
<sequence length="521" mass="57058">MDRPCFPVARFCRWQRLLVLFLVVLVAQVGDLPQDMSGSGHKTVQQVPAKDAEDDDVLVRSSTWSGETKTKAQVTVETGGLLYSDSKCYGGRFTYGQWRRYFAQERQNGTQQDASGQSIQAGRTRNFSWNAFVQFFRPELWLLVLLHADAAAMRAIASSCRGYTQITLPWRRRGKLGTSSSEAELGKLEHAKLEMPVVQLAARLRCGFPLAEELLSLKPIQLPSRCCSWLDLLYQQEMKGAWLCLVHAPDGVETEVAEDFCKAVASAEQWSEKVGQQPVLIALLPSAQQHVTAEQRVCIRKATKIIGLPLPFLTGAGEIQLRSRWQAPEPSRHWRAYLPTLSLQQLEVMLDVDGCVEIQNCILGGVGASAASPSGIGDSVLRVAKGTCLVADCQIRLKKGHSGFGVVVGPDVASFMAGVTKPHCMLKRVDIAHVNTACLCFLGGHLTLEDGCTLRDCEVGVSVCDQGSIAFVAGTLRMSCREGGRKFEQAVNDDVGNGNHLRIDKIHCSRRQDGGGGCERT</sequence>
<comment type="caution">
    <text evidence="2">The sequence shown here is derived from an EMBL/GenBank/DDBJ whole genome shotgun (WGS) entry which is preliminary data.</text>
</comment>
<dbReference type="EMBL" id="CAJNDS010002828">
    <property type="protein sequence ID" value="CAE7611524.1"/>
    <property type="molecule type" value="Genomic_DNA"/>
</dbReference>
<dbReference type="OrthoDB" id="415513at2759"/>
<dbReference type="Proteomes" id="UP000604046">
    <property type="component" value="Unassembled WGS sequence"/>
</dbReference>
<organism evidence="2 3">
    <name type="scientific">Symbiodinium natans</name>
    <dbReference type="NCBI Taxonomy" id="878477"/>
    <lineage>
        <taxon>Eukaryota</taxon>
        <taxon>Sar</taxon>
        <taxon>Alveolata</taxon>
        <taxon>Dinophyceae</taxon>
        <taxon>Suessiales</taxon>
        <taxon>Symbiodiniaceae</taxon>
        <taxon>Symbiodinium</taxon>
    </lineage>
</organism>
<protein>
    <submittedName>
        <fullName evidence="2">ASPH protein</fullName>
    </submittedName>
</protein>
<reference evidence="2" key="1">
    <citation type="submission" date="2021-02" db="EMBL/GenBank/DDBJ databases">
        <authorList>
            <person name="Dougan E. K."/>
            <person name="Rhodes N."/>
            <person name="Thang M."/>
            <person name="Chan C."/>
        </authorList>
    </citation>
    <scope>NUCLEOTIDE SEQUENCE</scope>
</reference>
<evidence type="ECO:0000313" key="3">
    <source>
        <dbReference type="Proteomes" id="UP000604046"/>
    </source>
</evidence>
<feature type="signal peptide" evidence="1">
    <location>
        <begin position="1"/>
        <end position="31"/>
    </location>
</feature>
<proteinExistence type="predicted"/>
<name>A0A812VAJ9_9DINO</name>
<dbReference type="AlphaFoldDB" id="A0A812VAJ9"/>
<evidence type="ECO:0000256" key="1">
    <source>
        <dbReference type="SAM" id="SignalP"/>
    </source>
</evidence>
<keyword evidence="3" id="KW-1185">Reference proteome</keyword>
<feature type="chain" id="PRO_5032933863" evidence="1">
    <location>
        <begin position="32"/>
        <end position="521"/>
    </location>
</feature>
<keyword evidence="1" id="KW-0732">Signal</keyword>
<gene>
    <name evidence="2" type="primary">ASPH</name>
    <name evidence="2" type="ORF">SNAT2548_LOCUS34764</name>
</gene>